<keyword evidence="2" id="KW-1185">Reference proteome</keyword>
<dbReference type="EMBL" id="CP129113">
    <property type="protein sequence ID" value="WLV23560.1"/>
    <property type="molecule type" value="Genomic_DNA"/>
</dbReference>
<dbReference type="InterPro" id="IPR023164">
    <property type="entry name" value="YqgQ-like_sf"/>
</dbReference>
<dbReference type="InterPro" id="IPR009256">
    <property type="entry name" value="YqgQ-like"/>
</dbReference>
<accession>A0ABY9KS84</accession>
<reference evidence="1" key="1">
    <citation type="submission" date="2023-06" db="EMBL/GenBank/DDBJ databases">
        <title>A Treasure from Seagulls: Isolation and Description of Aciduricobacillus qingdaonensis gen. nov., sp. nov., a Rare Obligately Uric Acid-utilizing Member in the Family Bacillaceae.</title>
        <authorList>
            <person name="Liu W."/>
            <person name="Wang B."/>
        </authorList>
    </citation>
    <scope>NUCLEOTIDE SEQUENCE</scope>
    <source>
        <strain evidence="1">44XB</strain>
    </source>
</reference>
<protein>
    <submittedName>
        <fullName evidence="1">YqgQ family protein</fullName>
    </submittedName>
</protein>
<organism evidence="1 2">
    <name type="scientific">Aciduricibacillus chroicocephali</name>
    <dbReference type="NCBI Taxonomy" id="3054939"/>
    <lineage>
        <taxon>Bacteria</taxon>
        <taxon>Bacillati</taxon>
        <taxon>Bacillota</taxon>
        <taxon>Bacilli</taxon>
        <taxon>Bacillales</taxon>
        <taxon>Bacillaceae</taxon>
        <taxon>Aciduricibacillus</taxon>
    </lineage>
</organism>
<dbReference type="SUPFAM" id="SSF158379">
    <property type="entry name" value="YqgQ-like"/>
    <property type="match status" value="1"/>
</dbReference>
<dbReference type="RefSeq" id="WP_348025688.1">
    <property type="nucleotide sequence ID" value="NZ_CP129113.1"/>
</dbReference>
<dbReference type="Gene3D" id="1.10.287.760">
    <property type="entry name" value="YqgQ-like"/>
    <property type="match status" value="1"/>
</dbReference>
<dbReference type="Proteomes" id="UP001180087">
    <property type="component" value="Chromosome"/>
</dbReference>
<sequence length="64" mass="7384">MKSLYDVQQLLKKHGIIVYTGDRLGDLELLEMEIGDLYAAKLIGVDDYRMCRLLISKEKRLLGQ</sequence>
<evidence type="ECO:0000313" key="2">
    <source>
        <dbReference type="Proteomes" id="UP001180087"/>
    </source>
</evidence>
<name>A0ABY9KS84_9BACI</name>
<evidence type="ECO:0000313" key="1">
    <source>
        <dbReference type="EMBL" id="WLV23560.1"/>
    </source>
</evidence>
<dbReference type="Pfam" id="PF06014">
    <property type="entry name" value="YqgQ-like"/>
    <property type="match status" value="1"/>
</dbReference>
<gene>
    <name evidence="1" type="ORF">QR721_07805</name>
</gene>
<proteinExistence type="predicted"/>